<feature type="domain" description="SnoaL-like" evidence="1">
    <location>
        <begin position="21"/>
        <end position="122"/>
    </location>
</feature>
<protein>
    <submittedName>
        <fullName evidence="2">Ketosteroid isomerase-related protein</fullName>
    </submittedName>
</protein>
<evidence type="ECO:0000259" key="1">
    <source>
        <dbReference type="Pfam" id="PF12680"/>
    </source>
</evidence>
<organism evidence="2">
    <name type="scientific">hydrothermal vent metagenome</name>
    <dbReference type="NCBI Taxonomy" id="652676"/>
    <lineage>
        <taxon>unclassified sequences</taxon>
        <taxon>metagenomes</taxon>
        <taxon>ecological metagenomes</taxon>
    </lineage>
</organism>
<dbReference type="GO" id="GO:0016853">
    <property type="term" value="F:isomerase activity"/>
    <property type="evidence" value="ECO:0007669"/>
    <property type="project" value="UniProtKB-KW"/>
</dbReference>
<dbReference type="InterPro" id="IPR037401">
    <property type="entry name" value="SnoaL-like"/>
</dbReference>
<gene>
    <name evidence="2" type="ORF">MNBD_CHLOROFLEXI01-2339</name>
</gene>
<evidence type="ECO:0000313" key="2">
    <source>
        <dbReference type="EMBL" id="VAW41084.1"/>
    </source>
</evidence>
<sequence>MLSIAEVCERCFMSQENEQLIRKFYTAFQQRDHVGMIACYHSDVHFSDPVFTDLRGKRAIAMWHMLCERGKDLQISFDGVQANGNGGQAHWEATYSFSASKRKVHNIIDANFRFADGLIMRHADSFDLWRWTRMALGPAGVLLGWSSFMQKKVRKTAVSGLDKFIANHPEYQS</sequence>
<accession>A0A3B0WBQ5</accession>
<dbReference type="EMBL" id="UOEU01000824">
    <property type="protein sequence ID" value="VAW41084.1"/>
    <property type="molecule type" value="Genomic_DNA"/>
</dbReference>
<name>A0A3B0WBQ5_9ZZZZ</name>
<reference evidence="2" key="1">
    <citation type="submission" date="2018-06" db="EMBL/GenBank/DDBJ databases">
        <authorList>
            <person name="Zhirakovskaya E."/>
        </authorList>
    </citation>
    <scope>NUCLEOTIDE SEQUENCE</scope>
</reference>
<dbReference type="InterPro" id="IPR032710">
    <property type="entry name" value="NTF2-like_dom_sf"/>
</dbReference>
<dbReference type="AlphaFoldDB" id="A0A3B0WBQ5"/>
<proteinExistence type="predicted"/>
<dbReference type="Pfam" id="PF12680">
    <property type="entry name" value="SnoaL_2"/>
    <property type="match status" value="1"/>
</dbReference>
<dbReference type="Gene3D" id="3.10.450.50">
    <property type="match status" value="1"/>
</dbReference>
<dbReference type="SUPFAM" id="SSF54427">
    <property type="entry name" value="NTF2-like"/>
    <property type="match status" value="1"/>
</dbReference>
<keyword evidence="2" id="KW-0413">Isomerase</keyword>